<gene>
    <name evidence="3" type="primary">spo0C_1</name>
    <name evidence="3" type="ORF">TRP8649_02338</name>
</gene>
<organism evidence="3 4">
    <name type="scientific">Pelagimonas phthalicica</name>
    <dbReference type="NCBI Taxonomy" id="1037362"/>
    <lineage>
        <taxon>Bacteria</taxon>
        <taxon>Pseudomonadati</taxon>
        <taxon>Pseudomonadota</taxon>
        <taxon>Alphaproteobacteria</taxon>
        <taxon>Rhodobacterales</taxon>
        <taxon>Roseobacteraceae</taxon>
        <taxon>Pelagimonas</taxon>
    </lineage>
</organism>
<dbReference type="GO" id="GO:0003677">
    <property type="term" value="F:DNA binding"/>
    <property type="evidence" value="ECO:0007669"/>
    <property type="project" value="InterPro"/>
</dbReference>
<protein>
    <submittedName>
        <fullName evidence="3">Chromosome-partitioning protein Spo0J</fullName>
    </submittedName>
</protein>
<dbReference type="RefSeq" id="WP_099245413.1">
    <property type="nucleotide sequence ID" value="NZ_FXXP01000002.1"/>
</dbReference>
<dbReference type="InterPro" id="IPR050336">
    <property type="entry name" value="Chromosome_partition/occlusion"/>
</dbReference>
<evidence type="ECO:0000256" key="1">
    <source>
        <dbReference type="ARBA" id="ARBA00006295"/>
    </source>
</evidence>
<dbReference type="NCBIfam" id="TIGR00180">
    <property type="entry name" value="parB_part"/>
    <property type="match status" value="1"/>
</dbReference>
<keyword evidence="4" id="KW-1185">Reference proteome</keyword>
<dbReference type="InterPro" id="IPR036086">
    <property type="entry name" value="ParB/Sulfiredoxin_sf"/>
</dbReference>
<dbReference type="EMBL" id="FXXP01000002">
    <property type="protein sequence ID" value="SMX28223.1"/>
    <property type="molecule type" value="Genomic_DNA"/>
</dbReference>
<dbReference type="Gene3D" id="3.90.1530.30">
    <property type="match status" value="1"/>
</dbReference>
<name>A0A238JCW1_9RHOB</name>
<dbReference type="SMART" id="SM00470">
    <property type="entry name" value="ParB"/>
    <property type="match status" value="1"/>
</dbReference>
<dbReference type="SUPFAM" id="SSF110849">
    <property type="entry name" value="ParB/Sulfiredoxin"/>
    <property type="match status" value="1"/>
</dbReference>
<dbReference type="GO" id="GO:0007059">
    <property type="term" value="P:chromosome segregation"/>
    <property type="evidence" value="ECO:0007669"/>
    <property type="project" value="TreeGrafter"/>
</dbReference>
<feature type="domain" description="ParB-like N-terminal" evidence="2">
    <location>
        <begin position="4"/>
        <end position="97"/>
    </location>
</feature>
<dbReference type="GO" id="GO:0005694">
    <property type="term" value="C:chromosome"/>
    <property type="evidence" value="ECO:0007669"/>
    <property type="project" value="TreeGrafter"/>
</dbReference>
<comment type="similarity">
    <text evidence="1">Belongs to the ParB family.</text>
</comment>
<evidence type="ECO:0000313" key="3">
    <source>
        <dbReference type="EMBL" id="SMX28223.1"/>
    </source>
</evidence>
<dbReference type="OrthoDB" id="7656008at2"/>
<dbReference type="SUPFAM" id="SSF109709">
    <property type="entry name" value="KorB DNA-binding domain-like"/>
    <property type="match status" value="1"/>
</dbReference>
<dbReference type="InterPro" id="IPR004437">
    <property type="entry name" value="ParB/RepB/Spo0J"/>
</dbReference>
<dbReference type="Proteomes" id="UP000225972">
    <property type="component" value="Unassembled WGS sequence"/>
</dbReference>
<dbReference type="PANTHER" id="PTHR33375:SF7">
    <property type="entry name" value="CHROMOSOME 2-PARTITIONING PROTEIN PARB-RELATED"/>
    <property type="match status" value="1"/>
</dbReference>
<evidence type="ECO:0000313" key="4">
    <source>
        <dbReference type="Proteomes" id="UP000225972"/>
    </source>
</evidence>
<dbReference type="PANTHER" id="PTHR33375">
    <property type="entry name" value="CHROMOSOME-PARTITIONING PROTEIN PARB-RELATED"/>
    <property type="match status" value="1"/>
</dbReference>
<dbReference type="Gene3D" id="1.10.10.2830">
    <property type="match status" value="1"/>
</dbReference>
<proteinExistence type="inferred from homology"/>
<dbReference type="AlphaFoldDB" id="A0A238JCW1"/>
<evidence type="ECO:0000259" key="2">
    <source>
        <dbReference type="SMART" id="SM00470"/>
    </source>
</evidence>
<dbReference type="InterPro" id="IPR003115">
    <property type="entry name" value="ParB_N"/>
</dbReference>
<reference evidence="4" key="1">
    <citation type="submission" date="2017-05" db="EMBL/GenBank/DDBJ databases">
        <authorList>
            <person name="Rodrigo-Torres L."/>
            <person name="Arahal R. D."/>
            <person name="Lucena T."/>
        </authorList>
    </citation>
    <scope>NUCLEOTIDE SEQUENCE [LARGE SCALE GENOMIC DNA]</scope>
    <source>
        <strain evidence="4">CECT 8649</strain>
    </source>
</reference>
<dbReference type="Pfam" id="PF02195">
    <property type="entry name" value="ParB_N"/>
    <property type="match status" value="1"/>
</dbReference>
<sequence length="559" mass="62110">MTLQFIDLDQLSVSPLNVRKFGAKECDDLVSSIRALGMLQPLLVRPFEDGFEVIAGQRRLNACRIIAEDGEIDPIPCLVMAEGDDAAALEASLAENIERLPMDEVDQYKAFAKLIKEGRDADDIAATFGITPRMVSQRLALGRLHPPILTAYRKGAIQAGDIRNLTMATPKQQKDWWALMKDEDAYAPTGQRLKDWLFGGAHIPTANAVFDVLESGLAVVSDLFSEDSYFADAEAFWTHQNTAIAEAVDALKADGWADVILMDRGNWFANWDHRSCAKEDGGKVFVTVTNQGEVTSHKGYITKAEAKRREKADITPAEKPELTKAAQNYVDLHRHAAVRSDMLVHQGLALRLIAAHMICGARHWTVSPDLQIAAKPEIEDSLATNSGQTHFDEQRFEITKLLGLDDLSNILYNPEDWDKRKPIWDILDALKKLSDEDVLRILTFLMAESLDVNSPMIEQLGEDMGTDMSKHWQPDETFLALIRDKQVLNAMVGEFAGTNAAAEHITATAKTQRALLTACMDGTRKPVDPDWMPRYMAFPQGSYREAAVAVETEDTMKAA</sequence>
<accession>A0A238JCW1</accession>